<dbReference type="EMBL" id="AP024329">
    <property type="protein sequence ID" value="BCQ35986.1"/>
    <property type="molecule type" value="Genomic_DNA"/>
</dbReference>
<organism evidence="2 3">
    <name type="scientific">Erwinia rhapontici</name>
    <name type="common">Pectobacterium rhapontici</name>
    <dbReference type="NCBI Taxonomy" id="55212"/>
    <lineage>
        <taxon>Bacteria</taxon>
        <taxon>Pseudomonadati</taxon>
        <taxon>Pseudomonadota</taxon>
        <taxon>Gammaproteobacteria</taxon>
        <taxon>Enterobacterales</taxon>
        <taxon>Erwiniaceae</taxon>
        <taxon>Erwinia</taxon>
    </lineage>
</organism>
<keyword evidence="1" id="KW-0472">Membrane</keyword>
<gene>
    <name evidence="2" type="ORF">ERHA53_33290</name>
</gene>
<evidence type="ECO:0000313" key="3">
    <source>
        <dbReference type="Proteomes" id="UP000677515"/>
    </source>
</evidence>
<keyword evidence="1" id="KW-1133">Transmembrane helix</keyword>
<reference evidence="2 3" key="1">
    <citation type="submission" date="2021-01" db="EMBL/GenBank/DDBJ databases">
        <title>Complete genome sequence of Erwinia rhapontici MAFF 311153.</title>
        <authorList>
            <person name="Morohoshi T."/>
            <person name="Someya N."/>
        </authorList>
    </citation>
    <scope>NUCLEOTIDE SEQUENCE [LARGE SCALE GENOMIC DNA]</scope>
    <source>
        <strain evidence="2 3">MAFF 311153</strain>
    </source>
</reference>
<evidence type="ECO:0000256" key="1">
    <source>
        <dbReference type="SAM" id="Phobius"/>
    </source>
</evidence>
<evidence type="ECO:0000313" key="2">
    <source>
        <dbReference type="EMBL" id="BCQ35986.1"/>
    </source>
</evidence>
<keyword evidence="3" id="KW-1185">Reference proteome</keyword>
<proteinExistence type="predicted"/>
<feature type="transmembrane region" description="Helical" evidence="1">
    <location>
        <begin position="6"/>
        <end position="24"/>
    </location>
</feature>
<feature type="transmembrane region" description="Helical" evidence="1">
    <location>
        <begin position="31"/>
        <end position="52"/>
    </location>
</feature>
<evidence type="ECO:0008006" key="4">
    <source>
        <dbReference type="Google" id="ProtNLM"/>
    </source>
</evidence>
<keyword evidence="1" id="KW-0812">Transmembrane</keyword>
<dbReference type="RefSeq" id="WP_133841234.1">
    <property type="nucleotide sequence ID" value="NZ_AP024329.1"/>
</dbReference>
<accession>A0ABM7N3C0</accession>
<dbReference type="Proteomes" id="UP000677515">
    <property type="component" value="Chromosome"/>
</dbReference>
<sequence>MISHAILASLFSALVWLVVLGALFKRKKMASAVAILLFSVPLLVGNLYYYGWVSPAREKQAEIDAAAARLAQLPVWRTVKTQQPLLYQQAHDELIAQLEAGIPQQQAIEHLRPLVADLLNQRINAARDQDLINYMQVSLEQMRQIRQRGPEQCFRFLFPQVKGGVNVSELVPKTLTERELQAMDVLLKHSNGIEQPIDFKQGREQLQAVVRQLYARWGSDLQTLNTPAEAGVNEAKLCDMTIDLYQSVLALTGKDSANVLRIIISGTGN</sequence>
<name>A0ABM7N3C0_ERWRD</name>
<protein>
    <recommendedName>
        <fullName evidence="4">Topoisomerase II</fullName>
    </recommendedName>
</protein>